<reference evidence="3 4" key="1">
    <citation type="submission" date="2024-02" db="EMBL/GenBank/DDBJ databases">
        <authorList>
            <person name="Grouzdev D."/>
        </authorList>
    </citation>
    <scope>NUCLEOTIDE SEQUENCE [LARGE SCALE GENOMIC DNA]</scope>
    <source>
        <strain evidence="3 4">9N</strain>
    </source>
</reference>
<evidence type="ECO:0000256" key="2">
    <source>
        <dbReference type="SAM" id="Phobius"/>
    </source>
</evidence>
<name>A0ABU7XEU0_9HYPH</name>
<comment type="caution">
    <text evidence="3">The sequence shown here is derived from an EMBL/GenBank/DDBJ whole genome shotgun (WGS) entry which is preliminary data.</text>
</comment>
<evidence type="ECO:0000313" key="4">
    <source>
        <dbReference type="Proteomes" id="UP001350748"/>
    </source>
</evidence>
<dbReference type="Proteomes" id="UP001350748">
    <property type="component" value="Unassembled WGS sequence"/>
</dbReference>
<dbReference type="RefSeq" id="WP_332079997.1">
    <property type="nucleotide sequence ID" value="NZ_JAZHYN010000002.1"/>
</dbReference>
<accession>A0ABU7XEU0</accession>
<evidence type="ECO:0000313" key="3">
    <source>
        <dbReference type="EMBL" id="MEF3365093.1"/>
    </source>
</evidence>
<evidence type="ECO:0000256" key="1">
    <source>
        <dbReference type="SAM" id="MobiDB-lite"/>
    </source>
</evidence>
<proteinExistence type="predicted"/>
<keyword evidence="4" id="KW-1185">Reference proteome</keyword>
<keyword evidence="2" id="KW-0472">Membrane</keyword>
<gene>
    <name evidence="3" type="ORF">V3H18_00940</name>
</gene>
<dbReference type="EMBL" id="JAZHYN010000002">
    <property type="protein sequence ID" value="MEF3365093.1"/>
    <property type="molecule type" value="Genomic_DNA"/>
</dbReference>
<feature type="transmembrane region" description="Helical" evidence="2">
    <location>
        <begin position="217"/>
        <end position="241"/>
    </location>
</feature>
<keyword evidence="2" id="KW-0812">Transmembrane</keyword>
<sequence>MEEPLPAPSDKAQGAGLKNGSLTPAERLSALVERERATRKGPTGALDERMASLAGALRRARLENAEQSAAISDLRAAETARLEILGEALAPVLAQVPKECDIFDAGLTPGERPRLFIDQIGFVEMDRDRRTYRFLQDTRHGRVVLRESDDVEELVEAITSYIAHRLIEREKALAIDFASGGAAQALSAKIAAARAAKAGQGAKETPRPFPAKAFQAVLFLMEFLGSAAFFGLLAVLGVWLYQNYVAL</sequence>
<protein>
    <submittedName>
        <fullName evidence="3">Uncharacterized protein</fullName>
    </submittedName>
</protein>
<feature type="region of interest" description="Disordered" evidence="1">
    <location>
        <begin position="1"/>
        <end position="45"/>
    </location>
</feature>
<keyword evidence="2" id="KW-1133">Transmembrane helix</keyword>
<organism evidence="3 4">
    <name type="scientific">Methylocystis borbori</name>
    <dbReference type="NCBI Taxonomy" id="3118750"/>
    <lineage>
        <taxon>Bacteria</taxon>
        <taxon>Pseudomonadati</taxon>
        <taxon>Pseudomonadota</taxon>
        <taxon>Alphaproteobacteria</taxon>
        <taxon>Hyphomicrobiales</taxon>
        <taxon>Methylocystaceae</taxon>
        <taxon>Methylocystis</taxon>
    </lineage>
</organism>